<dbReference type="EMBL" id="LKAJ02000001">
    <property type="protein sequence ID" value="MCS5710380.1"/>
    <property type="molecule type" value="Genomic_DNA"/>
</dbReference>
<accession>A0A0Q9Z0A5</accession>
<dbReference type="InterPro" id="IPR002110">
    <property type="entry name" value="Ankyrin_rpt"/>
</dbReference>
<name>A0A0Q9Z0A5_9GAMM</name>
<dbReference type="PRINTS" id="PR01415">
    <property type="entry name" value="ANKYRIN"/>
</dbReference>
<comment type="caution">
    <text evidence="4">The sequence shown here is derived from an EMBL/GenBank/DDBJ whole genome shotgun (WGS) entry which is preliminary data.</text>
</comment>
<evidence type="ECO:0000313" key="4">
    <source>
        <dbReference type="EMBL" id="KRG21928.1"/>
    </source>
</evidence>
<keyword evidence="6" id="KW-1185">Reference proteome</keyword>
<dbReference type="OrthoDB" id="5649561at2"/>
<feature type="repeat" description="ANK" evidence="3">
    <location>
        <begin position="159"/>
        <end position="209"/>
    </location>
</feature>
<gene>
    <name evidence="5" type="ORF">HT99x_002980</name>
    <name evidence="4" type="ORF">HT99x_01122</name>
</gene>
<keyword evidence="1" id="KW-0677">Repeat</keyword>
<dbReference type="SMART" id="SM00248">
    <property type="entry name" value="ANK"/>
    <property type="match status" value="4"/>
</dbReference>
<dbReference type="PANTHER" id="PTHR24201">
    <property type="entry name" value="ANK_REP_REGION DOMAIN-CONTAINING PROTEIN"/>
    <property type="match status" value="1"/>
</dbReference>
<evidence type="ECO:0000256" key="2">
    <source>
        <dbReference type="ARBA" id="ARBA00023043"/>
    </source>
</evidence>
<dbReference type="EMBL" id="LKAJ01000003">
    <property type="protein sequence ID" value="KRG21928.1"/>
    <property type="molecule type" value="Genomic_DNA"/>
</dbReference>
<reference evidence="4" key="1">
    <citation type="submission" date="2015-09" db="EMBL/GenBank/DDBJ databases">
        <title>Draft Genome Sequences of Two Novel Amoeba-resistant Intranuclear Bacteria, Candidatus Berkiella cookevillensis and Candidatus Berkiella aquae.</title>
        <authorList>
            <person name="Mehari Y.T."/>
            <person name="Arivett B.A."/>
            <person name="Farone A.L."/>
            <person name="Gunderson J.H."/>
            <person name="Farone M.B."/>
        </authorList>
    </citation>
    <scope>NUCLEOTIDE SEQUENCE [LARGE SCALE GENOMIC DNA]</scope>
    <source>
        <strain evidence="4">HT99</strain>
    </source>
</reference>
<dbReference type="Proteomes" id="UP000051497">
    <property type="component" value="Unassembled WGS sequence"/>
</dbReference>
<dbReference type="STRING" id="295108.HT99x_01122"/>
<keyword evidence="2 3" id="KW-0040">ANK repeat</keyword>
<evidence type="ECO:0000256" key="1">
    <source>
        <dbReference type="ARBA" id="ARBA00022737"/>
    </source>
</evidence>
<organism evidence="4">
    <name type="scientific">Candidatus Berkiella aquae</name>
    <dbReference type="NCBI Taxonomy" id="295108"/>
    <lineage>
        <taxon>Bacteria</taxon>
        <taxon>Pseudomonadati</taxon>
        <taxon>Pseudomonadota</taxon>
        <taxon>Gammaproteobacteria</taxon>
        <taxon>Candidatus Berkiellales</taxon>
        <taxon>Candidatus Berkiellaceae</taxon>
        <taxon>Candidatus Berkiella</taxon>
    </lineage>
</organism>
<reference evidence="5" key="2">
    <citation type="journal article" date="2016" name="Genome Announc.">
        <title>Draft Genome Sequences of Two Novel Amoeba-Resistant Intranuclear Bacteria, 'Candidatus Berkiella cookevillensis' and 'Candidatus Berkiella aquae'.</title>
        <authorList>
            <person name="Mehari Y.T."/>
            <person name="Arivett B.A."/>
            <person name="Farone A.L."/>
            <person name="Gunderson J.H."/>
            <person name="Farone M.B."/>
        </authorList>
    </citation>
    <scope>NUCLEOTIDE SEQUENCE</scope>
    <source>
        <strain evidence="5">HT99</strain>
    </source>
</reference>
<dbReference type="RefSeq" id="WP_075065746.1">
    <property type="nucleotide sequence ID" value="NZ_LKAJ02000001.1"/>
</dbReference>
<evidence type="ECO:0000313" key="5">
    <source>
        <dbReference type="EMBL" id="MCS5710380.1"/>
    </source>
</evidence>
<dbReference type="InterPro" id="IPR050776">
    <property type="entry name" value="Ank_Repeat/CDKN_Inhibitor"/>
</dbReference>
<dbReference type="AlphaFoldDB" id="A0A0Q9Z0A5"/>
<dbReference type="Gene3D" id="1.25.40.20">
    <property type="entry name" value="Ankyrin repeat-containing domain"/>
    <property type="match status" value="1"/>
</dbReference>
<dbReference type="InterPro" id="IPR036770">
    <property type="entry name" value="Ankyrin_rpt-contain_sf"/>
</dbReference>
<dbReference type="PROSITE" id="PS50088">
    <property type="entry name" value="ANK_REPEAT"/>
    <property type="match status" value="1"/>
</dbReference>
<reference evidence="5" key="3">
    <citation type="submission" date="2021-06" db="EMBL/GenBank/DDBJ databases">
        <title>Genomic Description and Analysis of Intracellular Bacteria, Candidatus Berkiella cookevillensis and Candidatus Berkiella aquae.</title>
        <authorList>
            <person name="Kidane D.T."/>
            <person name="Mehari Y.T."/>
            <person name="Rice F.C."/>
            <person name="Arivett B.A."/>
            <person name="Farone A.L."/>
            <person name="Berk S.G."/>
            <person name="Farone M.B."/>
        </authorList>
    </citation>
    <scope>NUCLEOTIDE SEQUENCE</scope>
    <source>
        <strain evidence="5">HT99</strain>
    </source>
</reference>
<evidence type="ECO:0000313" key="6">
    <source>
        <dbReference type="Proteomes" id="UP000051497"/>
    </source>
</evidence>
<dbReference type="Pfam" id="PF12796">
    <property type="entry name" value="Ank_2"/>
    <property type="match status" value="1"/>
</dbReference>
<evidence type="ECO:0000256" key="3">
    <source>
        <dbReference type="PROSITE-ProRule" id="PRU00023"/>
    </source>
</evidence>
<sequence length="314" mass="34232">MLNSADKKALLLALIDTLDPEQAVDEAETEQKALELIQTHRELLGMHSEADQNITPLIASVMSPDRCASLPLFKQLLQKPTDVNAVQDANITVTHFLTLYNRHKHLQALLAEHLETLDVNVQTAAGATPIYYAALKGASESTALLTQLTKADVNIPNKNEQTPLHVACFFGQSAGGKQIIPISPELAQNYIDTIQLLLLAGAEVDAKDKWGSTPAHCLVAADIPPEMKATALNLLIEHGANLELKANNESSVSTIANAYDYQSFRPMLQQQKVPPLKILAAKKVLETESEKSHSIFEDIADILKKLTLGKSKPK</sequence>
<dbReference type="SUPFAM" id="SSF48403">
    <property type="entry name" value="Ankyrin repeat"/>
    <property type="match status" value="1"/>
</dbReference>
<protein>
    <submittedName>
        <fullName evidence="5">Ankyrin repeat domain-containing protein</fullName>
    </submittedName>
    <submittedName>
        <fullName evidence="4">Ankyrin repeats (3 copies)</fullName>
    </submittedName>
</protein>
<proteinExistence type="predicted"/>